<protein>
    <submittedName>
        <fullName evidence="3">Uncharacterized protein</fullName>
    </submittedName>
</protein>
<evidence type="ECO:0000313" key="4">
    <source>
        <dbReference type="Proteomes" id="UP000837857"/>
    </source>
</evidence>
<reference evidence="3" key="1">
    <citation type="submission" date="2022-03" db="EMBL/GenBank/DDBJ databases">
        <authorList>
            <person name="Martin H S."/>
        </authorList>
    </citation>
    <scope>NUCLEOTIDE SEQUENCE</scope>
</reference>
<keyword evidence="2" id="KW-0812">Transmembrane</keyword>
<sequence length="223" mass="25291">MTETAPKLSFYKCQFGFDGHSRTTTAVYFCTFAYPKSKYATGEARRVLYVVRRACSDFKDPNKFQDRFGSEMATLEAPTRPPPSSAQKAASRPKMSLPIPPLTNSLSAGRLKNTPSVLYRGNQKYFLPPATLSRVSDHHENPFMHMYHTKASEFMFKQFEGVKDFTMSTAKSSLSVGEKFAFWFYSKLKWLSKKWFTHLFLSLCLLAYSILGAGIFATLEGES</sequence>
<organism evidence="3 4">
    <name type="scientific">Iphiclides podalirius</name>
    <name type="common">scarce swallowtail</name>
    <dbReference type="NCBI Taxonomy" id="110791"/>
    <lineage>
        <taxon>Eukaryota</taxon>
        <taxon>Metazoa</taxon>
        <taxon>Ecdysozoa</taxon>
        <taxon>Arthropoda</taxon>
        <taxon>Hexapoda</taxon>
        <taxon>Insecta</taxon>
        <taxon>Pterygota</taxon>
        <taxon>Neoptera</taxon>
        <taxon>Endopterygota</taxon>
        <taxon>Lepidoptera</taxon>
        <taxon>Glossata</taxon>
        <taxon>Ditrysia</taxon>
        <taxon>Papilionoidea</taxon>
        <taxon>Papilionidae</taxon>
        <taxon>Papilioninae</taxon>
        <taxon>Iphiclides</taxon>
    </lineage>
</organism>
<gene>
    <name evidence="3" type="ORF">IPOD504_LOCUS10855</name>
</gene>
<dbReference type="Gene3D" id="1.10.287.70">
    <property type="match status" value="1"/>
</dbReference>
<keyword evidence="2" id="KW-0472">Membrane</keyword>
<keyword evidence="4" id="KW-1185">Reference proteome</keyword>
<dbReference type="EMBL" id="OW152838">
    <property type="protein sequence ID" value="CAH2059406.1"/>
    <property type="molecule type" value="Genomic_DNA"/>
</dbReference>
<keyword evidence="2" id="KW-1133">Transmembrane helix</keyword>
<proteinExistence type="predicted"/>
<evidence type="ECO:0000313" key="3">
    <source>
        <dbReference type="EMBL" id="CAH2059406.1"/>
    </source>
</evidence>
<accession>A0ABN8IMC8</accession>
<feature type="non-terminal residue" evidence="3">
    <location>
        <position position="223"/>
    </location>
</feature>
<evidence type="ECO:0000256" key="2">
    <source>
        <dbReference type="SAM" id="Phobius"/>
    </source>
</evidence>
<evidence type="ECO:0000256" key="1">
    <source>
        <dbReference type="SAM" id="MobiDB-lite"/>
    </source>
</evidence>
<feature type="transmembrane region" description="Helical" evidence="2">
    <location>
        <begin position="195"/>
        <end position="219"/>
    </location>
</feature>
<dbReference type="Proteomes" id="UP000837857">
    <property type="component" value="Chromosome 26"/>
</dbReference>
<feature type="region of interest" description="Disordered" evidence="1">
    <location>
        <begin position="73"/>
        <end position="95"/>
    </location>
</feature>
<name>A0ABN8IMC8_9NEOP</name>